<feature type="binding site" evidence="4">
    <location>
        <position position="136"/>
    </location>
    <ligand>
        <name>Zn(2+)</name>
        <dbReference type="ChEBI" id="CHEBI:29105"/>
    </ligand>
</feature>
<dbReference type="EMBL" id="CP000724">
    <property type="protein sequence ID" value="ABR47668.1"/>
    <property type="molecule type" value="Genomic_DNA"/>
</dbReference>
<dbReference type="InterPro" id="IPR050134">
    <property type="entry name" value="NAD-dep_sirtuin_deacylases"/>
</dbReference>
<feature type="binding site" evidence="4">
    <location>
        <position position="139"/>
    </location>
    <ligand>
        <name>Zn(2+)</name>
        <dbReference type="ChEBI" id="CHEBI:29105"/>
    </ligand>
</feature>
<dbReference type="OrthoDB" id="9800582at2"/>
<keyword evidence="2" id="KW-0808">Transferase</keyword>
<name>A6TNA0_ALKMQ</name>
<dbReference type="RefSeq" id="WP_012062709.1">
    <property type="nucleotide sequence ID" value="NC_009633.1"/>
</dbReference>
<sequence length="249" mass="28089">MSSVFNGERMKDGVIKLASLIKKSKDTVILTGAGMDTESNIPDFRSEKGWWRSIDPRTVANIDTFYENYSLFHEFYDMRLRLLVGIQPHKGHYILSDLEKKGMIRSIATQNVAGLHVMAGSQNVYELHGNIRKIRCNNCNHEASLERFLAVETCGSCGDKGLRPSVILFGETLPPKAWDSALRDIQKCDLLIVIGTSLEVYPVNHLPMLTKGKKVFINNEERSTDYAFDLTIIGKAKEVLEALNHYLLL</sequence>
<evidence type="ECO:0000256" key="2">
    <source>
        <dbReference type="ARBA" id="ARBA00022679"/>
    </source>
</evidence>
<dbReference type="InterPro" id="IPR029035">
    <property type="entry name" value="DHS-like_NAD/FAD-binding_dom"/>
</dbReference>
<accession>A6TNA0</accession>
<keyword evidence="7" id="KW-1185">Reference proteome</keyword>
<dbReference type="InterPro" id="IPR026591">
    <property type="entry name" value="Sirtuin_cat_small_dom_sf"/>
</dbReference>
<dbReference type="Gene3D" id="3.40.50.1220">
    <property type="entry name" value="TPP-binding domain"/>
    <property type="match status" value="1"/>
</dbReference>
<keyword evidence="4" id="KW-0862">Zinc</keyword>
<gene>
    <name evidence="6" type="ordered locus">Amet_1469</name>
</gene>
<dbReference type="GO" id="GO:0046872">
    <property type="term" value="F:metal ion binding"/>
    <property type="evidence" value="ECO:0007669"/>
    <property type="project" value="UniProtKB-KW"/>
</dbReference>
<dbReference type="GO" id="GO:0017136">
    <property type="term" value="F:histone deacetylase activity, NAD-dependent"/>
    <property type="evidence" value="ECO:0007669"/>
    <property type="project" value="TreeGrafter"/>
</dbReference>
<organism evidence="6 7">
    <name type="scientific">Alkaliphilus metalliredigens (strain QYMF)</name>
    <dbReference type="NCBI Taxonomy" id="293826"/>
    <lineage>
        <taxon>Bacteria</taxon>
        <taxon>Bacillati</taxon>
        <taxon>Bacillota</taxon>
        <taxon>Clostridia</taxon>
        <taxon>Peptostreptococcales</taxon>
        <taxon>Natronincolaceae</taxon>
        <taxon>Alkaliphilus</taxon>
    </lineage>
</organism>
<dbReference type="Proteomes" id="UP000001572">
    <property type="component" value="Chromosome"/>
</dbReference>
<dbReference type="PANTHER" id="PTHR11085">
    <property type="entry name" value="NAD-DEPENDENT PROTEIN DEACYLASE SIRTUIN-5, MITOCHONDRIAL-RELATED"/>
    <property type="match status" value="1"/>
</dbReference>
<feature type="domain" description="Deacetylase sirtuin-type" evidence="5">
    <location>
        <begin position="7"/>
        <end position="249"/>
    </location>
</feature>
<feature type="active site" description="Proton acceptor" evidence="4">
    <location>
        <position position="128"/>
    </location>
</feature>
<dbReference type="STRING" id="293826.Amet_1469"/>
<evidence type="ECO:0000313" key="6">
    <source>
        <dbReference type="EMBL" id="ABR47668.1"/>
    </source>
</evidence>
<keyword evidence="3" id="KW-0520">NAD</keyword>
<feature type="binding site" evidence="4">
    <location>
        <position position="154"/>
    </location>
    <ligand>
        <name>Zn(2+)</name>
        <dbReference type="ChEBI" id="CHEBI:29105"/>
    </ligand>
</feature>
<evidence type="ECO:0000256" key="3">
    <source>
        <dbReference type="ARBA" id="ARBA00023027"/>
    </source>
</evidence>
<dbReference type="InterPro" id="IPR003000">
    <property type="entry name" value="Sirtuin"/>
</dbReference>
<dbReference type="EC" id="2.3.1.286" evidence="1"/>
<dbReference type="PANTHER" id="PTHR11085:SF10">
    <property type="entry name" value="NAD-DEPENDENT PROTEIN DEACYLASE SIRTUIN-5, MITOCHONDRIAL-RELATED"/>
    <property type="match status" value="1"/>
</dbReference>
<dbReference type="eggNOG" id="COG0846">
    <property type="taxonomic scope" value="Bacteria"/>
</dbReference>
<evidence type="ECO:0000256" key="4">
    <source>
        <dbReference type="PROSITE-ProRule" id="PRU00236"/>
    </source>
</evidence>
<dbReference type="Gene3D" id="3.30.1600.10">
    <property type="entry name" value="SIR2/SIRT2 'Small Domain"/>
    <property type="match status" value="1"/>
</dbReference>
<dbReference type="AlphaFoldDB" id="A6TNA0"/>
<evidence type="ECO:0000313" key="7">
    <source>
        <dbReference type="Proteomes" id="UP000001572"/>
    </source>
</evidence>
<proteinExistence type="predicted"/>
<keyword evidence="4" id="KW-0479">Metal-binding</keyword>
<dbReference type="HOGENOM" id="CLU_023643_3_1_9"/>
<dbReference type="KEGG" id="amt:Amet_1469"/>
<dbReference type="PROSITE" id="PS50305">
    <property type="entry name" value="SIRTUIN"/>
    <property type="match status" value="1"/>
</dbReference>
<reference evidence="7" key="1">
    <citation type="journal article" date="2016" name="Genome Announc.">
        <title>Complete genome sequence of Alkaliphilus metalliredigens strain QYMF, an alkaliphilic and metal-reducing bacterium isolated from borax-contaminated leachate ponds.</title>
        <authorList>
            <person name="Hwang C."/>
            <person name="Copeland A."/>
            <person name="Lucas S."/>
            <person name="Lapidus A."/>
            <person name="Barry K."/>
            <person name="Detter J.C."/>
            <person name="Glavina Del Rio T."/>
            <person name="Hammon N."/>
            <person name="Israni S."/>
            <person name="Dalin E."/>
            <person name="Tice H."/>
            <person name="Pitluck S."/>
            <person name="Chertkov O."/>
            <person name="Brettin T."/>
            <person name="Bruce D."/>
            <person name="Han C."/>
            <person name="Schmutz J."/>
            <person name="Larimer F."/>
            <person name="Land M.L."/>
            <person name="Hauser L."/>
            <person name="Kyrpides N."/>
            <person name="Mikhailova N."/>
            <person name="Ye Q."/>
            <person name="Zhou J."/>
            <person name="Richardson P."/>
            <person name="Fields M.W."/>
        </authorList>
    </citation>
    <scope>NUCLEOTIDE SEQUENCE [LARGE SCALE GENOMIC DNA]</scope>
    <source>
        <strain evidence="7">QYMF</strain>
    </source>
</reference>
<evidence type="ECO:0000259" key="5">
    <source>
        <dbReference type="PROSITE" id="PS50305"/>
    </source>
</evidence>
<dbReference type="InterPro" id="IPR026590">
    <property type="entry name" value="Ssirtuin_cat_dom"/>
</dbReference>
<dbReference type="Pfam" id="PF02146">
    <property type="entry name" value="SIR2"/>
    <property type="match status" value="1"/>
</dbReference>
<dbReference type="SUPFAM" id="SSF52467">
    <property type="entry name" value="DHS-like NAD/FAD-binding domain"/>
    <property type="match status" value="1"/>
</dbReference>
<protein>
    <recommendedName>
        <fullName evidence="1">protein acetyllysine N-acetyltransferase</fullName>
        <ecNumber evidence="1">2.3.1.286</ecNumber>
    </recommendedName>
</protein>
<feature type="binding site" evidence="4">
    <location>
        <position position="157"/>
    </location>
    <ligand>
        <name>Zn(2+)</name>
        <dbReference type="ChEBI" id="CHEBI:29105"/>
    </ligand>
</feature>
<evidence type="ECO:0000256" key="1">
    <source>
        <dbReference type="ARBA" id="ARBA00012928"/>
    </source>
</evidence>
<dbReference type="GO" id="GO:0070403">
    <property type="term" value="F:NAD+ binding"/>
    <property type="evidence" value="ECO:0007669"/>
    <property type="project" value="InterPro"/>
</dbReference>